<dbReference type="GO" id="GO:0030288">
    <property type="term" value="C:outer membrane-bounded periplasmic space"/>
    <property type="evidence" value="ECO:0007669"/>
    <property type="project" value="TreeGrafter"/>
</dbReference>
<dbReference type="Pfam" id="PF13531">
    <property type="entry name" value="SBP_bac_11"/>
    <property type="match status" value="1"/>
</dbReference>
<name>A0A5C1NEI2_9GAMM</name>
<organism evidence="3 4">
    <name type="scientific">Halomonas binhaiensis</name>
    <dbReference type="NCBI Taxonomy" id="2562282"/>
    <lineage>
        <taxon>Bacteria</taxon>
        <taxon>Pseudomonadati</taxon>
        <taxon>Pseudomonadota</taxon>
        <taxon>Gammaproteobacteria</taxon>
        <taxon>Oceanospirillales</taxon>
        <taxon>Halomonadaceae</taxon>
        <taxon>Halomonas</taxon>
    </lineage>
</organism>
<gene>
    <name evidence="3" type="ORF">E4T21_08545</name>
</gene>
<dbReference type="PANTHER" id="PTHR30006:SF25">
    <property type="entry name" value="PHOSPHOGLYCERATE TRANSPORT REGULATORY PROTEIN PGTC"/>
    <property type="match status" value="1"/>
</dbReference>
<dbReference type="Gene3D" id="3.40.190.10">
    <property type="entry name" value="Periplasmic binding protein-like II"/>
    <property type="match status" value="2"/>
</dbReference>
<protein>
    <submittedName>
        <fullName evidence="3">ABC transporter substrate-binding protein</fullName>
    </submittedName>
</protein>
<dbReference type="Proteomes" id="UP000324285">
    <property type="component" value="Chromosome"/>
</dbReference>
<reference evidence="3" key="1">
    <citation type="submission" date="2021-02" db="EMBL/GenBank/DDBJ databases">
        <title>Strain Y2R2, a novel species of the genus Halomonas.</title>
        <authorList>
            <person name="Huang H."/>
        </authorList>
    </citation>
    <scope>NUCLEOTIDE SEQUENCE</scope>
    <source>
        <strain evidence="3">Y2R2</strain>
    </source>
</reference>
<dbReference type="EMBL" id="CP038437">
    <property type="protein sequence ID" value="QEM81586.1"/>
    <property type="molecule type" value="Genomic_DNA"/>
</dbReference>
<evidence type="ECO:0000313" key="4">
    <source>
        <dbReference type="Proteomes" id="UP000324285"/>
    </source>
</evidence>
<dbReference type="OrthoDB" id="8673316at2"/>
<dbReference type="SUPFAM" id="SSF53850">
    <property type="entry name" value="Periplasmic binding protein-like II"/>
    <property type="match status" value="1"/>
</dbReference>
<feature type="signal peptide" evidence="2">
    <location>
        <begin position="1"/>
        <end position="24"/>
    </location>
</feature>
<dbReference type="PANTHER" id="PTHR30006">
    <property type="entry name" value="THIAMINE-BINDING PERIPLASMIC PROTEIN-RELATED"/>
    <property type="match status" value="1"/>
</dbReference>
<dbReference type="AlphaFoldDB" id="A0A5C1NEI2"/>
<keyword evidence="1 2" id="KW-0732">Signal</keyword>
<evidence type="ECO:0000256" key="1">
    <source>
        <dbReference type="ARBA" id="ARBA00022729"/>
    </source>
</evidence>
<feature type="chain" id="PRO_5022704298" evidence="2">
    <location>
        <begin position="25"/>
        <end position="360"/>
    </location>
</feature>
<keyword evidence="4" id="KW-1185">Reference proteome</keyword>
<dbReference type="RefSeq" id="WP_149284597.1">
    <property type="nucleotide sequence ID" value="NZ_CP038437.2"/>
</dbReference>
<accession>A0A5C1NEI2</accession>
<dbReference type="KEGG" id="hbh:E4T21_08545"/>
<evidence type="ECO:0000313" key="3">
    <source>
        <dbReference type="EMBL" id="QEM81586.1"/>
    </source>
</evidence>
<evidence type="ECO:0000256" key="2">
    <source>
        <dbReference type="SAM" id="SignalP"/>
    </source>
</evidence>
<sequence length="360" mass="40647">MRLRSLFLMATIITALAWPFTASAFEQLHLPAEREPVAPLVIHAALDLPYVRPLLEDFHQRNPQYDITYRNFATLELDERFLAAPDEADLMISSAMPWQYRLANDGYAQAVDTPVTRRWPAEAKWRQELFAFTFEPVIMVVNRAIIKRYGPVDSHADLLDLLRHHGDELRGKVVTYDPVASGAGYTYAIEESRLSPQYWDLIAALGHADAALVNTTGAMMEGLKDGRYLIGYNLLGSYVRQDIDADPDLEWRIPNDYALVIQRLAFVPRQAPHSINAKHFLDYLLSVNGQDILAKEGHLGALHPELDGPGTANALYRLRPEGLRPTPLGPGLLTTLDDLKRRALLSRWQREFSGPQTLFP</sequence>
<proteinExistence type="predicted"/>